<dbReference type="InterPro" id="IPR015422">
    <property type="entry name" value="PyrdxlP-dep_Trfase_small"/>
</dbReference>
<dbReference type="EC" id="4.4.1.13" evidence="2"/>
<comment type="cofactor">
    <cofactor evidence="1">
        <name>pyridoxal 5'-phosphate</name>
        <dbReference type="ChEBI" id="CHEBI:597326"/>
    </cofactor>
</comment>
<dbReference type="AlphaFoldDB" id="A0AB39VHU3"/>
<keyword evidence="3" id="KW-0663">Pyridoxal phosphate</keyword>
<accession>A0AB39VHU3</accession>
<dbReference type="KEGG" id="lrug:AB8B22_00560"/>
<dbReference type="InterPro" id="IPR051798">
    <property type="entry name" value="Class-II_PLP-Dep_Aminotrans"/>
</dbReference>
<dbReference type="InterPro" id="IPR015424">
    <property type="entry name" value="PyrdxlP-dep_Trfase"/>
</dbReference>
<reference evidence="7" key="1">
    <citation type="submission" date="2024-07" db="EMBL/GenBank/DDBJ databases">
        <authorList>
            <person name="Li X.-J."/>
            <person name="Wang X."/>
        </authorList>
    </citation>
    <scope>NUCLEOTIDE SEQUENCE</scope>
    <source>
        <strain evidence="7">HSP-334</strain>
    </source>
</reference>
<evidence type="ECO:0000259" key="6">
    <source>
        <dbReference type="Pfam" id="PF00155"/>
    </source>
</evidence>
<dbReference type="EMBL" id="CP165644">
    <property type="protein sequence ID" value="XDU66931.1"/>
    <property type="molecule type" value="Genomic_DNA"/>
</dbReference>
<dbReference type="Gene3D" id="3.40.640.10">
    <property type="entry name" value="Type I PLP-dependent aspartate aminotransferase-like (Major domain)"/>
    <property type="match status" value="1"/>
</dbReference>
<dbReference type="SUPFAM" id="SSF53383">
    <property type="entry name" value="PLP-dependent transferases"/>
    <property type="match status" value="1"/>
</dbReference>
<dbReference type="Pfam" id="PF00155">
    <property type="entry name" value="Aminotran_1_2"/>
    <property type="match status" value="1"/>
</dbReference>
<dbReference type="InterPro" id="IPR027619">
    <property type="entry name" value="C-S_lyase_PatB-like"/>
</dbReference>
<evidence type="ECO:0000256" key="2">
    <source>
        <dbReference type="ARBA" id="ARBA00012224"/>
    </source>
</evidence>
<organism evidence="7">
    <name type="scientific">Leptotrichia rugosa</name>
    <dbReference type="NCBI Taxonomy" id="3239302"/>
    <lineage>
        <taxon>Bacteria</taxon>
        <taxon>Fusobacteriati</taxon>
        <taxon>Fusobacteriota</taxon>
        <taxon>Fusobacteriia</taxon>
        <taxon>Fusobacteriales</taxon>
        <taxon>Leptotrichiaceae</taxon>
        <taxon>Leptotrichia</taxon>
    </lineage>
</organism>
<evidence type="ECO:0000256" key="5">
    <source>
        <dbReference type="ARBA" id="ARBA00037974"/>
    </source>
</evidence>
<evidence type="ECO:0000313" key="7">
    <source>
        <dbReference type="EMBL" id="XDU66931.1"/>
    </source>
</evidence>
<dbReference type="NCBIfam" id="TIGR04350">
    <property type="entry name" value="C_S_lyase_PatB"/>
    <property type="match status" value="1"/>
</dbReference>
<proteinExistence type="inferred from homology"/>
<dbReference type="PANTHER" id="PTHR43525:SF1">
    <property type="entry name" value="PROTEIN MALY"/>
    <property type="match status" value="1"/>
</dbReference>
<dbReference type="PANTHER" id="PTHR43525">
    <property type="entry name" value="PROTEIN MALY"/>
    <property type="match status" value="1"/>
</dbReference>
<dbReference type="Gene3D" id="3.90.1150.10">
    <property type="entry name" value="Aspartate Aminotransferase, domain 1"/>
    <property type="match status" value="1"/>
</dbReference>
<keyword evidence="4 7" id="KW-0456">Lyase</keyword>
<comment type="similarity">
    <text evidence="5">Belongs to the class-II pyridoxal-phosphate-dependent aminotransferase family. MalY/PatB cystathionine beta-lyase subfamily.</text>
</comment>
<feature type="domain" description="Aminotransferase class I/classII large" evidence="6">
    <location>
        <begin position="33"/>
        <end position="390"/>
    </location>
</feature>
<dbReference type="CDD" id="cd00609">
    <property type="entry name" value="AAT_like"/>
    <property type="match status" value="1"/>
</dbReference>
<gene>
    <name evidence="7" type="ORF">AB8B22_00560</name>
</gene>
<dbReference type="RefSeq" id="WP_369711171.1">
    <property type="nucleotide sequence ID" value="NZ_CP165644.1"/>
</dbReference>
<dbReference type="GO" id="GO:0047804">
    <property type="term" value="F:cysteine-S-conjugate beta-lyase activity"/>
    <property type="evidence" value="ECO:0007669"/>
    <property type="project" value="UniProtKB-EC"/>
</dbReference>
<dbReference type="InterPro" id="IPR004839">
    <property type="entry name" value="Aminotransferase_I/II_large"/>
</dbReference>
<dbReference type="GO" id="GO:0030170">
    <property type="term" value="F:pyridoxal phosphate binding"/>
    <property type="evidence" value="ECO:0007669"/>
    <property type="project" value="InterPro"/>
</dbReference>
<evidence type="ECO:0000256" key="4">
    <source>
        <dbReference type="ARBA" id="ARBA00023239"/>
    </source>
</evidence>
<protein>
    <recommendedName>
        <fullName evidence="2">cysteine-S-conjugate beta-lyase</fullName>
        <ecNumber evidence="2">4.4.1.13</ecNumber>
    </recommendedName>
</protein>
<evidence type="ECO:0000256" key="1">
    <source>
        <dbReference type="ARBA" id="ARBA00001933"/>
    </source>
</evidence>
<sequence>MKYNFDEIIDRKNNHSVKYCEIDKKFGVDKDSDIIPLWIADMDFKTAQPIIDAIQKKAEHGIFGYVYRPDEYFESFINWQKRRYNWEPKKELVSFSIGVVPTLGSLVQIFSKPNDKILIQTPVYSEFYDINEDNKRIVIENRFIEKDGKYSLDLVDLENKLKEKPKFLIFCNPHNPLGKVWTYDELKAIGNLCIKYGVTVISDEIHSDLTLWDNQHIPMASVSEEIRKNTITCTSTGKAFNVAGLQCATIVFNNLETKEKFYRFWKDLEVHRNNPFNLVATMAAYSDEGEEYLKQLIEYLQNNILFLNDFFKKYIPEIKPNVPQATYLVWLDCRKLCERFGFNQKQLEKFMIKEAKIGLNSGQSFQKGLEGFMRLNTACPRSILEKALNQLKNAIENFKHKYN</sequence>
<name>A0AB39VHU3_9FUSO</name>
<dbReference type="InterPro" id="IPR015421">
    <property type="entry name" value="PyrdxlP-dep_Trfase_major"/>
</dbReference>
<evidence type="ECO:0000256" key="3">
    <source>
        <dbReference type="ARBA" id="ARBA00022898"/>
    </source>
</evidence>